<dbReference type="KEGG" id="xdi:EZH22_12440"/>
<dbReference type="RefSeq" id="WP_203195917.1">
    <property type="nucleotide sequence ID" value="NZ_CP063362.1"/>
</dbReference>
<evidence type="ECO:0000259" key="8">
    <source>
        <dbReference type="PROSITE" id="PS50893"/>
    </source>
</evidence>
<evidence type="ECO:0000256" key="5">
    <source>
        <dbReference type="ARBA" id="ARBA00022741"/>
    </source>
</evidence>
<evidence type="ECO:0000256" key="6">
    <source>
        <dbReference type="ARBA" id="ARBA00022840"/>
    </source>
</evidence>
<comment type="subcellular location">
    <subcellularLocation>
        <location evidence="1">Cell inner membrane</location>
        <topology evidence="1">Peripheral membrane protein</topology>
    </subcellularLocation>
</comment>
<evidence type="ECO:0000256" key="7">
    <source>
        <dbReference type="ARBA" id="ARBA00023136"/>
    </source>
</evidence>
<keyword evidence="6 9" id="KW-0067">ATP-binding</keyword>
<dbReference type="EMBL" id="CP063362">
    <property type="protein sequence ID" value="QRG09000.1"/>
    <property type="molecule type" value="Genomic_DNA"/>
</dbReference>
<dbReference type="PANTHER" id="PTHR43297">
    <property type="entry name" value="OLIGOPEPTIDE TRANSPORT ATP-BINDING PROTEIN APPD"/>
    <property type="match status" value="1"/>
</dbReference>
<dbReference type="Proteomes" id="UP000596427">
    <property type="component" value="Chromosome"/>
</dbReference>
<name>A0A974PSP4_9HYPH</name>
<accession>A0A974PSP4</accession>
<dbReference type="InterPro" id="IPR027417">
    <property type="entry name" value="P-loop_NTPase"/>
</dbReference>
<evidence type="ECO:0000256" key="2">
    <source>
        <dbReference type="ARBA" id="ARBA00005417"/>
    </source>
</evidence>
<dbReference type="PROSITE" id="PS00211">
    <property type="entry name" value="ABC_TRANSPORTER_1"/>
    <property type="match status" value="1"/>
</dbReference>
<reference evidence="9 10" key="1">
    <citation type="submission" date="2020-10" db="EMBL/GenBank/DDBJ databases">
        <title>Degradation of 1,4-Dioxane by Xanthobacter sp. YN2, via a Novel Group-2 Soluble Di-Iron Monooxygenase.</title>
        <authorList>
            <person name="Ma F."/>
            <person name="Wang Y."/>
            <person name="Yang J."/>
            <person name="Guo H."/>
            <person name="Su D."/>
            <person name="Yu L."/>
        </authorList>
    </citation>
    <scope>NUCLEOTIDE SEQUENCE [LARGE SCALE GENOMIC DNA]</scope>
    <source>
        <strain evidence="9 10">YN2</strain>
    </source>
</reference>
<dbReference type="InterPro" id="IPR003593">
    <property type="entry name" value="AAA+_ATPase"/>
</dbReference>
<dbReference type="Pfam" id="PF00005">
    <property type="entry name" value="ABC_tran"/>
    <property type="match status" value="1"/>
</dbReference>
<dbReference type="InterPro" id="IPR013563">
    <property type="entry name" value="Oligopep_ABC_C"/>
</dbReference>
<dbReference type="SUPFAM" id="SSF52540">
    <property type="entry name" value="P-loop containing nucleoside triphosphate hydrolases"/>
    <property type="match status" value="1"/>
</dbReference>
<dbReference type="InterPro" id="IPR003439">
    <property type="entry name" value="ABC_transporter-like_ATP-bd"/>
</dbReference>
<dbReference type="PANTHER" id="PTHR43297:SF2">
    <property type="entry name" value="DIPEPTIDE TRANSPORT ATP-BINDING PROTEIN DPPD"/>
    <property type="match status" value="1"/>
</dbReference>
<evidence type="ECO:0000256" key="1">
    <source>
        <dbReference type="ARBA" id="ARBA00004417"/>
    </source>
</evidence>
<dbReference type="GO" id="GO:0005886">
    <property type="term" value="C:plasma membrane"/>
    <property type="evidence" value="ECO:0007669"/>
    <property type="project" value="UniProtKB-SubCell"/>
</dbReference>
<evidence type="ECO:0000256" key="3">
    <source>
        <dbReference type="ARBA" id="ARBA00022448"/>
    </source>
</evidence>
<evidence type="ECO:0000313" key="9">
    <source>
        <dbReference type="EMBL" id="QRG09000.1"/>
    </source>
</evidence>
<dbReference type="AlphaFoldDB" id="A0A974PSP4"/>
<proteinExistence type="inferred from homology"/>
<dbReference type="GO" id="GO:0015833">
    <property type="term" value="P:peptide transport"/>
    <property type="evidence" value="ECO:0007669"/>
    <property type="project" value="InterPro"/>
</dbReference>
<sequence length="338" mass="35987">MAPLIDVRDLSIAFSRATPVRGLSLTVEAGETVALVGESGSGKSLTALALMRLLPEAARIASGEILFRGRDGQIHDLARLDDRALRQVRGRDIAMVFQEPMTSLNPVLSVGQQVAEVVRLHEGLSRRAAFARAVELLDLVRIPEPLRRVGDYPHELSGGMRQRVMIAIAVACAPRLLIADEPTTALDVTIQAQVLDLLDALRRDLSMGFLLITHDLGVVAEWADRVAVMYAGRKVEDAPFETLFGAPLHPYTRGLLAASPRLDAGQHYSAGALAEIQGSIASAAGEEGCAFAPRCPNARALCRAAVPALDAVAPGHLVACPVTTAAAQREARHVLAFG</sequence>
<dbReference type="InterPro" id="IPR050388">
    <property type="entry name" value="ABC_Ni/Peptide_Import"/>
</dbReference>
<feature type="domain" description="ABC transporter" evidence="8">
    <location>
        <begin position="5"/>
        <end position="256"/>
    </location>
</feature>
<dbReference type="Gene3D" id="3.40.50.300">
    <property type="entry name" value="P-loop containing nucleotide triphosphate hydrolases"/>
    <property type="match status" value="1"/>
</dbReference>
<keyword evidence="7" id="KW-0472">Membrane</keyword>
<dbReference type="GO" id="GO:0055085">
    <property type="term" value="P:transmembrane transport"/>
    <property type="evidence" value="ECO:0007669"/>
    <property type="project" value="UniProtKB-ARBA"/>
</dbReference>
<gene>
    <name evidence="9" type="ORF">EZH22_12440</name>
</gene>
<keyword evidence="3" id="KW-0813">Transport</keyword>
<dbReference type="SMART" id="SM00382">
    <property type="entry name" value="AAA"/>
    <property type="match status" value="1"/>
</dbReference>
<organism evidence="9 10">
    <name type="scientific">Xanthobacter dioxanivorans</name>
    <dbReference type="NCBI Taxonomy" id="2528964"/>
    <lineage>
        <taxon>Bacteria</taxon>
        <taxon>Pseudomonadati</taxon>
        <taxon>Pseudomonadota</taxon>
        <taxon>Alphaproteobacteria</taxon>
        <taxon>Hyphomicrobiales</taxon>
        <taxon>Xanthobacteraceae</taxon>
        <taxon>Xanthobacter</taxon>
    </lineage>
</organism>
<protein>
    <submittedName>
        <fullName evidence="9">ABC transporter ATP-binding protein</fullName>
    </submittedName>
</protein>
<dbReference type="GO" id="GO:0016887">
    <property type="term" value="F:ATP hydrolysis activity"/>
    <property type="evidence" value="ECO:0007669"/>
    <property type="project" value="InterPro"/>
</dbReference>
<evidence type="ECO:0000256" key="4">
    <source>
        <dbReference type="ARBA" id="ARBA00022475"/>
    </source>
</evidence>
<dbReference type="CDD" id="cd03257">
    <property type="entry name" value="ABC_NikE_OppD_transporters"/>
    <property type="match status" value="1"/>
</dbReference>
<dbReference type="FunFam" id="3.40.50.300:FF:000016">
    <property type="entry name" value="Oligopeptide ABC transporter ATP-binding component"/>
    <property type="match status" value="1"/>
</dbReference>
<dbReference type="PROSITE" id="PS50893">
    <property type="entry name" value="ABC_TRANSPORTER_2"/>
    <property type="match status" value="1"/>
</dbReference>
<keyword evidence="5" id="KW-0547">Nucleotide-binding</keyword>
<keyword evidence="4" id="KW-1003">Cell membrane</keyword>
<dbReference type="InterPro" id="IPR017871">
    <property type="entry name" value="ABC_transporter-like_CS"/>
</dbReference>
<dbReference type="Pfam" id="PF08352">
    <property type="entry name" value="oligo_HPY"/>
    <property type="match status" value="1"/>
</dbReference>
<keyword evidence="10" id="KW-1185">Reference proteome</keyword>
<dbReference type="GO" id="GO:0005524">
    <property type="term" value="F:ATP binding"/>
    <property type="evidence" value="ECO:0007669"/>
    <property type="project" value="UniProtKB-KW"/>
</dbReference>
<dbReference type="NCBIfam" id="TIGR01727">
    <property type="entry name" value="oligo_HPY"/>
    <property type="match status" value="1"/>
</dbReference>
<comment type="similarity">
    <text evidence="2">Belongs to the ABC transporter superfamily.</text>
</comment>
<evidence type="ECO:0000313" key="10">
    <source>
        <dbReference type="Proteomes" id="UP000596427"/>
    </source>
</evidence>